<feature type="transmembrane region" description="Helical" evidence="5">
    <location>
        <begin position="348"/>
        <end position="369"/>
    </location>
</feature>
<dbReference type="KEGG" id="vg:935354"/>
<evidence type="ECO:0000256" key="3">
    <source>
        <dbReference type="ARBA" id="ARBA00022989"/>
    </source>
</evidence>
<comment type="subcellular location">
    <subcellularLocation>
        <location evidence="1">Membrane</location>
        <topology evidence="1">Multi-pass membrane protein</topology>
    </subcellularLocation>
</comment>
<keyword evidence="3 5" id="KW-1133">Transmembrane helix</keyword>
<feature type="transmembrane region" description="Helical" evidence="5">
    <location>
        <begin position="116"/>
        <end position="135"/>
    </location>
</feature>
<evidence type="ECO:0000313" key="8">
    <source>
        <dbReference type="EMBL" id="QPO16249.1"/>
    </source>
</evidence>
<organismHost>
    <name type="scientific">Synchiropus splendidus</name>
    <name type="common">Mandarinfish</name>
    <name type="synonym">Callionymus splendidus</name>
    <dbReference type="NCBI Taxonomy" id="270530"/>
</organismHost>
<feature type="transmembrane region" description="Helical" evidence="5">
    <location>
        <begin position="213"/>
        <end position="240"/>
    </location>
</feature>
<dbReference type="Proteomes" id="UP000596428">
    <property type="component" value="Segment"/>
</dbReference>
<evidence type="ECO:0000259" key="6">
    <source>
        <dbReference type="Pfam" id="PF01490"/>
    </source>
</evidence>
<reference evidence="12" key="2">
    <citation type="submission" date="2015-09" db="EMBL/GenBank/DDBJ databases">
        <authorList>
            <person name="Wen C.-M."/>
            <person name="Hong J.-R."/>
        </authorList>
    </citation>
    <scope>NUCLEOTIDE SEQUENCE [LARGE SCALE GENOMIC DNA]</scope>
</reference>
<sequence>MAPCVLHCGVTDVFLHTLNCMIGIGLLALPHAVAVVGPVVFVGVLLFVAVAAIVSTHMLTACLRTHRGNLEDICAAMFGRGGYWIMCALIILENLGSVCSYMHMLMSVLAVLVPDISMYYALGMLILLVLFPVSLPKSSRCLMIISGPALMCVLAFVVYTIYYCVHATAPGPAWPLFDDRMRVDQCLSIITFAFVCQPTIVTTANLHGDKACGAAAAAMCAMSVGTVLYAVIALCGWLPMGPETPDNIVLAYMNTLDGKIVAGVMCVSVVLTVPALLLPVVHMMAPIDHSPMQWMSTLGMYACMYVLVIMIPSFKVGVVVVGAVAGTVLVFALPALMYTWLYYRRRVLAWMVVVLYTGIGVAVSVMAIYDIKIQLQGY</sequence>
<name>A0A140G0H9_ISKNV</name>
<feature type="transmembrane region" description="Helical" evidence="5">
    <location>
        <begin position="293"/>
        <end position="311"/>
    </location>
</feature>
<gene>
    <name evidence="8" type="primary">ORF1</name>
    <name evidence="10" type="ORF">IJGMMPBP_00001</name>
    <name evidence="11" type="ORF">NIDBEMMG_00096</name>
</gene>
<dbReference type="PANTHER" id="PTHR22950">
    <property type="entry name" value="AMINO ACID TRANSPORTER"/>
    <property type="match status" value="1"/>
</dbReference>
<dbReference type="EMBL" id="KT781098">
    <property type="protein sequence ID" value="AMM04412.1"/>
    <property type="molecule type" value="Genomic_DNA"/>
</dbReference>
<feature type="transmembrane region" description="Helical" evidence="5">
    <location>
        <begin position="83"/>
        <end position="104"/>
    </location>
</feature>
<dbReference type="EMBL" id="MT128666">
    <property type="protein sequence ID" value="QQZ00454.1"/>
    <property type="molecule type" value="Genomic_DNA"/>
</dbReference>
<evidence type="ECO:0000313" key="7">
    <source>
        <dbReference type="EMBL" id="AMM04412.1"/>
    </source>
</evidence>
<dbReference type="Proteomes" id="UP000596309">
    <property type="component" value="Segment"/>
</dbReference>
<feature type="transmembrane region" description="Helical" evidence="5">
    <location>
        <begin position="142"/>
        <end position="162"/>
    </location>
</feature>
<organismHost>
    <name type="scientific">Siniperca chuatsi</name>
    <name type="common">Mandarin fish</name>
    <dbReference type="NCBI Taxonomy" id="119488"/>
</organismHost>
<dbReference type="Pfam" id="PF01490">
    <property type="entry name" value="Aa_trans"/>
    <property type="match status" value="1"/>
</dbReference>
<dbReference type="EMBL" id="MT128667">
    <property type="protein sequence ID" value="QQZ00671.1"/>
    <property type="molecule type" value="Genomic_DNA"/>
</dbReference>
<feature type="transmembrane region" description="Helical" evidence="5">
    <location>
        <begin position="12"/>
        <end position="33"/>
    </location>
</feature>
<evidence type="ECO:0000313" key="9">
    <source>
        <dbReference type="EMBL" id="QPO16369.1"/>
    </source>
</evidence>
<feature type="domain" description="Amino acid transporter transmembrane" evidence="6">
    <location>
        <begin position="10"/>
        <end position="369"/>
    </location>
</feature>
<feature type="transmembrane region" description="Helical" evidence="5">
    <location>
        <begin position="317"/>
        <end position="341"/>
    </location>
</feature>
<reference evidence="14 15" key="3">
    <citation type="submission" date="2020-03" db="EMBL/GenBank/DDBJ databases">
        <authorList>
            <person name="Kayansamruaj P."/>
        </authorList>
    </citation>
    <scope>NUCLEOTIDE SEQUENCE [LARGE SCALE GENOMIC DNA]</scope>
    <source>
        <strain evidence="10">KU1</strain>
        <strain evidence="11">KU2</strain>
    </source>
</reference>
<dbReference type="Proteomes" id="UP000152407">
    <property type="component" value="Segment"/>
</dbReference>
<feature type="transmembrane region" description="Helical" evidence="5">
    <location>
        <begin position="39"/>
        <end position="63"/>
    </location>
</feature>
<protein>
    <submittedName>
        <fullName evidence="7">Transmembrane amino acid transporter protein</fullName>
    </submittedName>
</protein>
<evidence type="ECO:0000256" key="2">
    <source>
        <dbReference type="ARBA" id="ARBA00022692"/>
    </source>
</evidence>
<evidence type="ECO:0000256" key="5">
    <source>
        <dbReference type="SAM" id="Phobius"/>
    </source>
</evidence>
<reference evidence="8" key="5">
    <citation type="submission" date="2020-11" db="EMBL/GenBank/DDBJ databases">
        <title>Complete Genome Sequences of Infectious Spleen and Kidney Necrosis Virus Isolated from Farmed Albino Rainbow Sharks Epalzeorhynchos frenatus in the United States.</title>
        <authorList>
            <person name="Koda S.A."/>
            <person name="Subramaniam K."/>
            <person name="Pouder D.B."/>
            <person name="Yanong R.P."/>
            <person name="Frasca S. Jr"/>
            <person name="Popov V.L."/>
            <person name="Waltzek T.B."/>
        </authorList>
    </citation>
    <scope>NUCLEOTIDE SEQUENCE</scope>
    <source>
        <strain evidence="8">EFIV-2018</strain>
        <strain evidence="9">EFIV-2019</strain>
    </source>
</reference>
<dbReference type="EMBL" id="MW273354">
    <property type="protein sequence ID" value="QPO16369.1"/>
    <property type="molecule type" value="Genomic_DNA"/>
</dbReference>
<evidence type="ECO:0000313" key="14">
    <source>
        <dbReference type="Proteomes" id="UP000596309"/>
    </source>
</evidence>
<accession>A0A140G0H9</accession>
<keyword evidence="2 5" id="KW-0812">Transmembrane</keyword>
<organism evidence="7 12">
    <name type="scientific">Infectious spleen and kidney necrosis virus</name>
    <name type="common">ISKNV</name>
    <dbReference type="NCBI Taxonomy" id="180170"/>
    <lineage>
        <taxon>Viruses</taxon>
        <taxon>Varidnaviria</taxon>
        <taxon>Bamfordvirae</taxon>
        <taxon>Nucleocytoviricota</taxon>
        <taxon>Megaviricetes</taxon>
        <taxon>Pimascovirales</taxon>
        <taxon>Pimascovirales incertae sedis</taxon>
        <taxon>Iridoviridae</taxon>
        <taxon>Alphairidovirinae</taxon>
        <taxon>Megalocytivirus</taxon>
        <taxon>Megalocytivirus pagrus1</taxon>
    </lineage>
</organism>
<evidence type="ECO:0000313" key="10">
    <source>
        <dbReference type="EMBL" id="QQZ00454.1"/>
    </source>
</evidence>
<dbReference type="GO" id="GO:0016020">
    <property type="term" value="C:membrane"/>
    <property type="evidence" value="ECO:0007669"/>
    <property type="project" value="UniProtKB-SubCell"/>
</dbReference>
<proteinExistence type="predicted"/>
<dbReference type="OrthoDB" id="34724at10239"/>
<evidence type="ECO:0000256" key="1">
    <source>
        <dbReference type="ARBA" id="ARBA00004141"/>
    </source>
</evidence>
<evidence type="ECO:0000256" key="4">
    <source>
        <dbReference type="ARBA" id="ARBA00023136"/>
    </source>
</evidence>
<evidence type="ECO:0000313" key="15">
    <source>
        <dbReference type="Proteomes" id="UP000596428"/>
    </source>
</evidence>
<evidence type="ECO:0000313" key="13">
    <source>
        <dbReference type="Proteomes" id="UP000595028"/>
    </source>
</evidence>
<evidence type="ECO:0000313" key="12">
    <source>
        <dbReference type="Proteomes" id="UP000152407"/>
    </source>
</evidence>
<keyword evidence="4 5" id="KW-0472">Membrane</keyword>
<dbReference type="InterPro" id="IPR013057">
    <property type="entry name" value="AA_transpt_TM"/>
</dbReference>
<reference evidence="7" key="1">
    <citation type="submission" date="2015-09" db="EMBL/GenBank/DDBJ databases">
        <authorList>
            <person name="Jackson K.R."/>
            <person name="Lunt B.L."/>
            <person name="Fisher J.N.B."/>
            <person name="Gardner A.V."/>
            <person name="Bailey M.E."/>
            <person name="Deus L.M."/>
            <person name="Earl A.S."/>
            <person name="Gibby P.D."/>
            <person name="Hartmann K.A."/>
            <person name="Liu J.E."/>
            <person name="Manci A.M."/>
            <person name="Nielsen D.A."/>
            <person name="Solomon M.B."/>
            <person name="Breakwell D.P."/>
            <person name="Burnett S.H."/>
            <person name="Grose J.H."/>
        </authorList>
    </citation>
    <scope>NUCLEOTIDE SEQUENCE [LARGE SCALE GENOMIC DNA]</scope>
    <source>
        <strain evidence="7">RSIV-Ku</strain>
    </source>
</reference>
<dbReference type="Proteomes" id="UP000594914">
    <property type="component" value="Genome"/>
</dbReference>
<reference evidence="13" key="4">
    <citation type="submission" date="2020-11" db="EMBL/GenBank/DDBJ databases">
        <title>Complete Genome Sequences of Infectious Spleen and Kidney Necrosis Virus Isolated from Farmed Albino Rainbow Sharks Epalzeorhynchos frenatus in the United States.</title>
        <authorList>
            <person name="Koda S.A."/>
            <person name="Subramaniam K."/>
            <person name="Pouder D.B."/>
            <person name="Yanong R.P."/>
            <person name="Frasca S.Jr."/>
            <person name="Popov V.L."/>
            <person name="Waltzek T.B."/>
        </authorList>
    </citation>
    <scope>NUCLEOTIDE SEQUENCE [LARGE SCALE GENOMIC DNA]</scope>
</reference>
<dbReference type="Proteomes" id="UP000595028">
    <property type="component" value="Segment"/>
</dbReference>
<dbReference type="EMBL" id="MW273353">
    <property type="protein sequence ID" value="QPO16249.1"/>
    <property type="molecule type" value="Genomic_DNA"/>
</dbReference>
<feature type="transmembrane region" description="Helical" evidence="5">
    <location>
        <begin position="182"/>
        <end position="201"/>
    </location>
</feature>
<feature type="transmembrane region" description="Helical" evidence="5">
    <location>
        <begin position="260"/>
        <end position="281"/>
    </location>
</feature>
<evidence type="ECO:0000313" key="11">
    <source>
        <dbReference type="EMBL" id="QQZ00671.1"/>
    </source>
</evidence>
<dbReference type="GO" id="GO:0015179">
    <property type="term" value="F:L-amino acid transmembrane transporter activity"/>
    <property type="evidence" value="ECO:0007669"/>
    <property type="project" value="TreeGrafter"/>
</dbReference>
<dbReference type="RefSeq" id="NP_612223.1">
    <property type="nucleotide sequence ID" value="NC_003494.1"/>
</dbReference>